<dbReference type="AlphaFoldDB" id="A0A4R2TF29"/>
<name>A0A4R2TF29_9FIRM</name>
<evidence type="ECO:0000313" key="1">
    <source>
        <dbReference type="EMBL" id="TCQ01691.1"/>
    </source>
</evidence>
<sequence>MNVLRLIDEIEDIIDSASSIPLSHKVLVDKHEILEILKEIRVQLPDEIKQAKWIKDERQKILIDAQKEADTMLEEANKHICSLVQKDEITKIATEKAEEIIALAKNDAKEMRLGARQYADELLERVESSLIDVVETVRKNRNELRG</sequence>
<dbReference type="Proteomes" id="UP000295504">
    <property type="component" value="Unassembled WGS sequence"/>
</dbReference>
<dbReference type="EMBL" id="SLYC01000024">
    <property type="protein sequence ID" value="TCQ01691.1"/>
    <property type="molecule type" value="Genomic_DNA"/>
</dbReference>
<reference evidence="1 2" key="1">
    <citation type="submission" date="2019-03" db="EMBL/GenBank/DDBJ databases">
        <title>Genomic Encyclopedia of Type Strains, Phase IV (KMG-IV): sequencing the most valuable type-strain genomes for metagenomic binning, comparative biology and taxonomic classification.</title>
        <authorList>
            <person name="Goeker M."/>
        </authorList>
    </citation>
    <scope>NUCLEOTIDE SEQUENCE [LARGE SCALE GENOMIC DNA]</scope>
    <source>
        <strain evidence="1 2">DSM 100013</strain>
    </source>
</reference>
<organism evidence="1 2">
    <name type="scientific">Serpentinicella alkaliphila</name>
    <dbReference type="NCBI Taxonomy" id="1734049"/>
    <lineage>
        <taxon>Bacteria</taxon>
        <taxon>Bacillati</taxon>
        <taxon>Bacillota</taxon>
        <taxon>Clostridia</taxon>
        <taxon>Peptostreptococcales</taxon>
        <taxon>Natronincolaceae</taxon>
        <taxon>Serpentinicella</taxon>
    </lineage>
</organism>
<comment type="caution">
    <text evidence="1">The sequence shown here is derived from an EMBL/GenBank/DDBJ whole genome shotgun (WGS) entry which is preliminary data.</text>
</comment>
<proteinExistence type="predicted"/>
<evidence type="ECO:0000313" key="2">
    <source>
        <dbReference type="Proteomes" id="UP000295504"/>
    </source>
</evidence>
<protein>
    <submittedName>
        <fullName evidence="1">Glycyl-tRNA synthetase beta chain</fullName>
    </submittedName>
</protein>
<dbReference type="GO" id="GO:0004812">
    <property type="term" value="F:aminoacyl-tRNA ligase activity"/>
    <property type="evidence" value="ECO:0007669"/>
    <property type="project" value="UniProtKB-KW"/>
</dbReference>
<accession>A0A4R2TF29</accession>
<keyword evidence="1" id="KW-0436">Ligase</keyword>
<gene>
    <name evidence="1" type="ORF">EDD79_102432</name>
</gene>
<keyword evidence="1" id="KW-0030">Aminoacyl-tRNA synthetase</keyword>
<keyword evidence="2" id="KW-1185">Reference proteome</keyword>
<dbReference type="RefSeq" id="WP_207667895.1">
    <property type="nucleotide sequence ID" value="NZ_CP058648.1"/>
</dbReference>